<dbReference type="Gene3D" id="1.20.1740.10">
    <property type="entry name" value="Amino acid/polyamine transporter I"/>
    <property type="match status" value="1"/>
</dbReference>
<feature type="transmembrane region" description="Helical" evidence="8">
    <location>
        <begin position="298"/>
        <end position="317"/>
    </location>
</feature>
<dbReference type="Proteomes" id="UP000274033">
    <property type="component" value="Unassembled WGS sequence"/>
</dbReference>
<dbReference type="PANTHER" id="PTHR34975:SF2">
    <property type="entry name" value="SPORE GERMINATION PROTEIN A2"/>
    <property type="match status" value="1"/>
</dbReference>
<evidence type="ECO:0000256" key="6">
    <source>
        <dbReference type="ARBA" id="ARBA00022989"/>
    </source>
</evidence>
<evidence type="ECO:0000256" key="1">
    <source>
        <dbReference type="ARBA" id="ARBA00004141"/>
    </source>
</evidence>
<feature type="transmembrane region" description="Helical" evidence="8">
    <location>
        <begin position="329"/>
        <end position="347"/>
    </location>
</feature>
<evidence type="ECO:0000313" key="9">
    <source>
        <dbReference type="EMBL" id="RQW73847.1"/>
    </source>
</evidence>
<comment type="similarity">
    <text evidence="2">Belongs to the amino acid-polyamine-organocation (APC) superfamily. Spore germination protein (SGP) (TC 2.A.3.9) family.</text>
</comment>
<evidence type="ECO:0000256" key="2">
    <source>
        <dbReference type="ARBA" id="ARBA00007998"/>
    </source>
</evidence>
<name>A0A3N9UBW1_9BACI</name>
<feature type="transmembrane region" description="Helical" evidence="8">
    <location>
        <begin position="77"/>
        <end position="97"/>
    </location>
</feature>
<feature type="transmembrane region" description="Helical" evidence="8">
    <location>
        <begin position="182"/>
        <end position="201"/>
    </location>
</feature>
<evidence type="ECO:0000256" key="3">
    <source>
        <dbReference type="ARBA" id="ARBA00022448"/>
    </source>
</evidence>
<evidence type="ECO:0000256" key="8">
    <source>
        <dbReference type="SAM" id="Phobius"/>
    </source>
</evidence>
<keyword evidence="4" id="KW-0309">Germination</keyword>
<dbReference type="AlphaFoldDB" id="A0A3N9UBW1"/>
<feature type="transmembrane region" description="Helical" evidence="8">
    <location>
        <begin position="213"/>
        <end position="233"/>
    </location>
</feature>
<evidence type="ECO:0000313" key="10">
    <source>
        <dbReference type="Proteomes" id="UP000274033"/>
    </source>
</evidence>
<feature type="transmembrane region" description="Helical" evidence="8">
    <location>
        <begin position="117"/>
        <end position="138"/>
    </location>
</feature>
<evidence type="ECO:0000256" key="5">
    <source>
        <dbReference type="ARBA" id="ARBA00022692"/>
    </source>
</evidence>
<dbReference type="InterPro" id="IPR004761">
    <property type="entry name" value="Spore_GerAB"/>
</dbReference>
<keyword evidence="3" id="KW-0813">Transport</keyword>
<keyword evidence="5 8" id="KW-0812">Transmembrane</keyword>
<dbReference type="OrthoDB" id="2380240at2"/>
<dbReference type="NCBIfam" id="TIGR00912">
    <property type="entry name" value="2A0309"/>
    <property type="match status" value="1"/>
</dbReference>
<protein>
    <submittedName>
        <fullName evidence="9">Spore gernimation protein</fullName>
    </submittedName>
</protein>
<dbReference type="GO" id="GO:0016020">
    <property type="term" value="C:membrane"/>
    <property type="evidence" value="ECO:0007669"/>
    <property type="project" value="UniProtKB-SubCell"/>
</dbReference>
<comment type="subcellular location">
    <subcellularLocation>
        <location evidence="1">Membrane</location>
        <topology evidence="1">Multi-pass membrane protein</topology>
    </subcellularLocation>
</comment>
<organism evidence="9 10">
    <name type="scientific">Lysinibacillus composti</name>
    <dbReference type="NCBI Taxonomy" id="720633"/>
    <lineage>
        <taxon>Bacteria</taxon>
        <taxon>Bacillati</taxon>
        <taxon>Bacillota</taxon>
        <taxon>Bacilli</taxon>
        <taxon>Bacillales</taxon>
        <taxon>Bacillaceae</taxon>
        <taxon>Lysinibacillus</taxon>
    </lineage>
</organism>
<reference evidence="9 10" key="1">
    <citation type="journal article" date="2013" name="J. Microbiol.">
        <title>Lysinibacillus chungkukjangi sp. nov., isolated from Chungkukjang, Korean fermented soybean food.</title>
        <authorList>
            <person name="Kim S.J."/>
            <person name="Jang Y.H."/>
            <person name="Hamada M."/>
            <person name="Ahn J.H."/>
            <person name="Weon H.Y."/>
            <person name="Suzuki K."/>
            <person name="Whang K.S."/>
            <person name="Kwon S.W."/>
        </authorList>
    </citation>
    <scope>NUCLEOTIDE SEQUENCE [LARGE SCALE GENOMIC DNA]</scope>
    <source>
        <strain evidence="9 10">MCCC 1A12701</strain>
    </source>
</reference>
<keyword evidence="6 8" id="KW-1133">Transmembrane helix</keyword>
<feature type="transmembrane region" description="Helical" evidence="8">
    <location>
        <begin position="145"/>
        <end position="162"/>
    </location>
</feature>
<evidence type="ECO:0000256" key="4">
    <source>
        <dbReference type="ARBA" id="ARBA00022544"/>
    </source>
</evidence>
<accession>A0A3N9UBW1</accession>
<comment type="caution">
    <text evidence="9">The sequence shown here is derived from an EMBL/GenBank/DDBJ whole genome shotgun (WGS) entry which is preliminary data.</text>
</comment>
<dbReference type="PANTHER" id="PTHR34975">
    <property type="entry name" value="SPORE GERMINATION PROTEIN A2"/>
    <property type="match status" value="1"/>
</dbReference>
<sequence>MINASLLFFVITSAQIGVGIHGFQNVVYDSAKQDSWIAVIVSFIFAHIVMFIMIKTLELYGGTNDFYGIHIDIYGKYIGNFFNLIYMFYCTFAFFAVCKNYIEVIVTWVFPQINSQFLYATLFIIVIYAFTGGLRVIIGVSFFSFFFSIWVLPTLLFVLPYANNNHLIPLLNDLMGIIKGTYAMTFTIVGFEIIYTLYPYVKEKKKVQKFAHLGLAGTMAGYLLLMLLAQAFFSGQQLTKTIWPTLSMFSIVRLPFFERIEIFTICSWMMIILPNLCLYMWATYRGLLRMVKISPTKYAWIFSILVIIATLFVRSRAEINMMNNILSKFAFYLVFIYPFVLFLLAWLKKKMTKSKQQVKQP</sequence>
<feature type="transmembrane region" description="Helical" evidence="8">
    <location>
        <begin position="35"/>
        <end position="57"/>
    </location>
</feature>
<keyword evidence="10" id="KW-1185">Reference proteome</keyword>
<feature type="transmembrane region" description="Helical" evidence="8">
    <location>
        <begin position="262"/>
        <end position="282"/>
    </location>
</feature>
<evidence type="ECO:0000256" key="7">
    <source>
        <dbReference type="ARBA" id="ARBA00023136"/>
    </source>
</evidence>
<dbReference type="Pfam" id="PF03845">
    <property type="entry name" value="Spore_permease"/>
    <property type="match status" value="1"/>
</dbReference>
<gene>
    <name evidence="9" type="ORF">EBB45_14540</name>
</gene>
<keyword evidence="7 8" id="KW-0472">Membrane</keyword>
<dbReference type="GO" id="GO:0009847">
    <property type="term" value="P:spore germination"/>
    <property type="evidence" value="ECO:0007669"/>
    <property type="project" value="InterPro"/>
</dbReference>
<proteinExistence type="inferred from homology"/>
<dbReference type="EMBL" id="RRCT01000015">
    <property type="protein sequence ID" value="RQW73847.1"/>
    <property type="molecule type" value="Genomic_DNA"/>
</dbReference>